<keyword evidence="5" id="KW-1185">Reference proteome</keyword>
<dbReference type="Pfam" id="PF13041">
    <property type="entry name" value="PPR_2"/>
    <property type="match status" value="2"/>
</dbReference>
<dbReference type="InterPro" id="IPR002885">
    <property type="entry name" value="PPR_rpt"/>
</dbReference>
<dbReference type="Gene3D" id="1.25.40.10">
    <property type="entry name" value="Tetratricopeptide repeat domain"/>
    <property type="match status" value="2"/>
</dbReference>
<evidence type="ECO:0000256" key="2">
    <source>
        <dbReference type="ARBA" id="ARBA00022737"/>
    </source>
</evidence>
<keyword evidence="2" id="KW-0677">Repeat</keyword>
<proteinExistence type="inferred from homology"/>
<dbReference type="Pfam" id="PF12854">
    <property type="entry name" value="PPR_1"/>
    <property type="match status" value="1"/>
</dbReference>
<dbReference type="NCBIfam" id="TIGR00756">
    <property type="entry name" value="PPR"/>
    <property type="match status" value="5"/>
</dbReference>
<accession>A0AAV3RVB6</accession>
<evidence type="ECO:0000313" key="4">
    <source>
        <dbReference type="EMBL" id="GAA0184332.1"/>
    </source>
</evidence>
<organism evidence="4 5">
    <name type="scientific">Lithospermum erythrorhizon</name>
    <name type="common">Purple gromwell</name>
    <name type="synonym">Lithospermum officinale var. erythrorhizon</name>
    <dbReference type="NCBI Taxonomy" id="34254"/>
    <lineage>
        <taxon>Eukaryota</taxon>
        <taxon>Viridiplantae</taxon>
        <taxon>Streptophyta</taxon>
        <taxon>Embryophyta</taxon>
        <taxon>Tracheophyta</taxon>
        <taxon>Spermatophyta</taxon>
        <taxon>Magnoliopsida</taxon>
        <taxon>eudicotyledons</taxon>
        <taxon>Gunneridae</taxon>
        <taxon>Pentapetalae</taxon>
        <taxon>asterids</taxon>
        <taxon>lamiids</taxon>
        <taxon>Boraginales</taxon>
        <taxon>Boraginaceae</taxon>
        <taxon>Boraginoideae</taxon>
        <taxon>Lithospermeae</taxon>
        <taxon>Lithospermum</taxon>
    </lineage>
</organism>
<evidence type="ECO:0008006" key="6">
    <source>
        <dbReference type="Google" id="ProtNLM"/>
    </source>
</evidence>
<reference evidence="4 5" key="1">
    <citation type="submission" date="2024-01" db="EMBL/GenBank/DDBJ databases">
        <title>The complete chloroplast genome sequence of Lithospermum erythrorhizon: insights into the phylogenetic relationship among Boraginaceae species and the maternal lineages of purple gromwells.</title>
        <authorList>
            <person name="Okada T."/>
            <person name="Watanabe K."/>
        </authorList>
    </citation>
    <scope>NUCLEOTIDE SEQUENCE [LARGE SCALE GENOMIC DNA]</scope>
</reference>
<feature type="repeat" description="PPR" evidence="3">
    <location>
        <begin position="63"/>
        <end position="97"/>
    </location>
</feature>
<gene>
    <name evidence="4" type="ORF">LIER_31620</name>
</gene>
<dbReference type="InterPro" id="IPR050872">
    <property type="entry name" value="PPR_P_subfamily"/>
</dbReference>
<dbReference type="AlphaFoldDB" id="A0AAV3RVB6"/>
<dbReference type="EMBL" id="BAABME010011816">
    <property type="protein sequence ID" value="GAA0184332.1"/>
    <property type="molecule type" value="Genomic_DNA"/>
</dbReference>
<comment type="similarity">
    <text evidence="1">Belongs to the PPR family. P subfamily.</text>
</comment>
<evidence type="ECO:0000256" key="3">
    <source>
        <dbReference type="PROSITE-ProRule" id="PRU00708"/>
    </source>
</evidence>
<feature type="repeat" description="PPR" evidence="3">
    <location>
        <begin position="168"/>
        <end position="202"/>
    </location>
</feature>
<dbReference type="Proteomes" id="UP001454036">
    <property type="component" value="Unassembled WGS sequence"/>
</dbReference>
<name>A0AAV3RVB6_LITER</name>
<feature type="repeat" description="PPR" evidence="3">
    <location>
        <begin position="28"/>
        <end position="62"/>
    </location>
</feature>
<evidence type="ECO:0000313" key="5">
    <source>
        <dbReference type="Proteomes" id="UP001454036"/>
    </source>
</evidence>
<dbReference type="PROSITE" id="PS51375">
    <property type="entry name" value="PPR"/>
    <property type="match status" value="4"/>
</dbReference>
<comment type="caution">
    <text evidence="4">The sequence shown here is derived from an EMBL/GenBank/DDBJ whole genome shotgun (WGS) entry which is preliminary data.</text>
</comment>
<feature type="repeat" description="PPR" evidence="3">
    <location>
        <begin position="1"/>
        <end position="27"/>
    </location>
</feature>
<evidence type="ECO:0000256" key="1">
    <source>
        <dbReference type="ARBA" id="ARBA00007626"/>
    </source>
</evidence>
<sequence length="234" mass="26437">MDGYCLQGQPDRANELLNLMRVEGLKPNVVSYGTVINGYCKHKKVDFAWQIFEEMPHKGLKPDVCVYNAMIQGLFSVGRSSHALKIFTDMKNVGLVPDSYTYGIVLDGLLENEKFEDATLFYHEVDSKRLAFHLPFYNKFLHFLCNHNNLGYAFSIFNSLPAKGLHPDCKSYNIIICGCLKHGSKSDVMILLKEMAKRGFKLNVSTVSLLLDQIQGDDDMISLLAKLIPSYNDV</sequence>
<dbReference type="PANTHER" id="PTHR46128:SF358">
    <property type="entry name" value="TETRATRICOPEPTIDE REPEAT (TPR)-LIKE SUPERFAMILY PROTEIN"/>
    <property type="match status" value="1"/>
</dbReference>
<protein>
    <recommendedName>
        <fullName evidence="6">Pentatricopeptide repeat-containing protein</fullName>
    </recommendedName>
</protein>
<dbReference type="InterPro" id="IPR011990">
    <property type="entry name" value="TPR-like_helical_dom_sf"/>
</dbReference>
<dbReference type="PANTHER" id="PTHR46128">
    <property type="entry name" value="MITOCHONDRIAL GROUP I INTRON SPLICING FACTOR CCM1"/>
    <property type="match status" value="1"/>
</dbReference>